<protein>
    <recommendedName>
        <fullName evidence="2">Sugar phosphate isomerase/epimerase</fullName>
    </recommendedName>
</protein>
<sequence>MTSASKKLLFGTAGVPLSASPSSTLAGIGKIAQLGLECLEIEFVKGVKMG</sequence>
<dbReference type="AlphaFoldDB" id="X1GMV9"/>
<dbReference type="EMBL" id="BARU01006608">
    <property type="protein sequence ID" value="GAH34348.1"/>
    <property type="molecule type" value="Genomic_DNA"/>
</dbReference>
<gene>
    <name evidence="1" type="ORF">S03H2_13010</name>
</gene>
<feature type="non-terminal residue" evidence="1">
    <location>
        <position position="50"/>
    </location>
</feature>
<comment type="caution">
    <text evidence="1">The sequence shown here is derived from an EMBL/GenBank/DDBJ whole genome shotgun (WGS) entry which is preliminary data.</text>
</comment>
<evidence type="ECO:0000313" key="1">
    <source>
        <dbReference type="EMBL" id="GAH34348.1"/>
    </source>
</evidence>
<organism evidence="1">
    <name type="scientific">marine sediment metagenome</name>
    <dbReference type="NCBI Taxonomy" id="412755"/>
    <lineage>
        <taxon>unclassified sequences</taxon>
        <taxon>metagenomes</taxon>
        <taxon>ecological metagenomes</taxon>
    </lineage>
</organism>
<proteinExistence type="predicted"/>
<accession>X1GMV9</accession>
<evidence type="ECO:0008006" key="2">
    <source>
        <dbReference type="Google" id="ProtNLM"/>
    </source>
</evidence>
<name>X1GMV9_9ZZZZ</name>
<reference evidence="1" key="1">
    <citation type="journal article" date="2014" name="Front. Microbiol.">
        <title>High frequency of phylogenetically diverse reductive dehalogenase-homologous genes in deep subseafloor sedimentary metagenomes.</title>
        <authorList>
            <person name="Kawai M."/>
            <person name="Futagami T."/>
            <person name="Toyoda A."/>
            <person name="Takaki Y."/>
            <person name="Nishi S."/>
            <person name="Hori S."/>
            <person name="Arai W."/>
            <person name="Tsubouchi T."/>
            <person name="Morono Y."/>
            <person name="Uchiyama I."/>
            <person name="Ito T."/>
            <person name="Fujiyama A."/>
            <person name="Inagaki F."/>
            <person name="Takami H."/>
        </authorList>
    </citation>
    <scope>NUCLEOTIDE SEQUENCE</scope>
    <source>
        <strain evidence="1">Expedition CK06-06</strain>
    </source>
</reference>